<dbReference type="Pfam" id="PF14223">
    <property type="entry name" value="Retrotran_gag_2"/>
    <property type="match status" value="1"/>
</dbReference>
<dbReference type="AlphaFoldDB" id="A0A4Y2P1V1"/>
<evidence type="ECO:0000313" key="3">
    <source>
        <dbReference type="Proteomes" id="UP000499080"/>
    </source>
</evidence>
<dbReference type="Proteomes" id="UP000499080">
    <property type="component" value="Unassembled WGS sequence"/>
</dbReference>
<feature type="region of interest" description="Disordered" evidence="1">
    <location>
        <begin position="182"/>
        <end position="236"/>
    </location>
</feature>
<evidence type="ECO:0008006" key="4">
    <source>
        <dbReference type="Google" id="ProtNLM"/>
    </source>
</evidence>
<dbReference type="PANTHER" id="PTHR35317">
    <property type="entry name" value="OS04G0629600 PROTEIN"/>
    <property type="match status" value="1"/>
</dbReference>
<evidence type="ECO:0000256" key="1">
    <source>
        <dbReference type="SAM" id="MobiDB-lite"/>
    </source>
</evidence>
<gene>
    <name evidence="2" type="ORF">AVEN_156353_1</name>
</gene>
<comment type="caution">
    <text evidence="2">The sequence shown here is derived from an EMBL/GenBank/DDBJ whole genome shotgun (WGS) entry which is preliminary data.</text>
</comment>
<dbReference type="PANTHER" id="PTHR35317:SF29">
    <property type="entry name" value="CCHC-TYPE DOMAIN-CONTAINING PROTEIN"/>
    <property type="match status" value="1"/>
</dbReference>
<protein>
    <recommendedName>
        <fullName evidence="4">Retrovirus-related Pol polyprotein from transposon TNT 1-94</fullName>
    </recommendedName>
</protein>
<reference evidence="2 3" key="1">
    <citation type="journal article" date="2019" name="Sci. Rep.">
        <title>Orb-weaving spider Araneus ventricosus genome elucidates the spidroin gene catalogue.</title>
        <authorList>
            <person name="Kono N."/>
            <person name="Nakamura H."/>
            <person name="Ohtoshi R."/>
            <person name="Moran D.A.P."/>
            <person name="Shinohara A."/>
            <person name="Yoshida Y."/>
            <person name="Fujiwara M."/>
            <person name="Mori M."/>
            <person name="Tomita M."/>
            <person name="Arakawa K."/>
        </authorList>
    </citation>
    <scope>NUCLEOTIDE SEQUENCE [LARGE SCALE GENOMIC DNA]</scope>
</reference>
<evidence type="ECO:0000313" key="2">
    <source>
        <dbReference type="EMBL" id="GBN44510.1"/>
    </source>
</evidence>
<accession>A0A4Y2P1V1</accession>
<keyword evidence="3" id="KW-1185">Reference proteome</keyword>
<sequence length="236" mass="27169">MEDYKLKKLDGDNYHAWAIRAHAIMVQKKCWEANDSGYGTEMTDNERKKNDEALTLIFLIVEDIFLDVIGDCVRAKEAWTALKEMHTKFGLLQVLQPMKDFFNITIKPGETVQSYLSRLMEIHRKLSNGGYAFTDREVALVMLIGLPKSYESLILNLEKEANLVTTIVKSRLLIEEKRISRNSTATENHEERALHTESYNQKKHVQPNTVKKCPPKKTNDGKSNMRRNTKCFSCGQ</sequence>
<dbReference type="OrthoDB" id="6418978at2759"/>
<dbReference type="EMBL" id="BGPR01010145">
    <property type="protein sequence ID" value="GBN44510.1"/>
    <property type="molecule type" value="Genomic_DNA"/>
</dbReference>
<proteinExistence type="predicted"/>
<name>A0A4Y2P1V1_ARAVE</name>
<organism evidence="2 3">
    <name type="scientific">Araneus ventricosus</name>
    <name type="common">Orbweaver spider</name>
    <name type="synonym">Epeira ventricosa</name>
    <dbReference type="NCBI Taxonomy" id="182803"/>
    <lineage>
        <taxon>Eukaryota</taxon>
        <taxon>Metazoa</taxon>
        <taxon>Ecdysozoa</taxon>
        <taxon>Arthropoda</taxon>
        <taxon>Chelicerata</taxon>
        <taxon>Arachnida</taxon>
        <taxon>Araneae</taxon>
        <taxon>Araneomorphae</taxon>
        <taxon>Entelegynae</taxon>
        <taxon>Araneoidea</taxon>
        <taxon>Araneidae</taxon>
        <taxon>Araneus</taxon>
    </lineage>
</organism>